<dbReference type="SMART" id="SM00886">
    <property type="entry name" value="Dabb"/>
    <property type="match status" value="1"/>
</dbReference>
<accession>A0ABT4JUV3</accession>
<evidence type="ECO:0000313" key="3">
    <source>
        <dbReference type="EMBL" id="MCZ2722010.1"/>
    </source>
</evidence>
<dbReference type="PANTHER" id="PTHR33178">
    <property type="match status" value="1"/>
</dbReference>
<dbReference type="RefSeq" id="WP_269125273.1">
    <property type="nucleotide sequence ID" value="NZ_JAPUBN010000015.1"/>
</dbReference>
<comment type="caution">
    <text evidence="3">The sequence shown here is derived from an EMBL/GenBank/DDBJ whole genome shotgun (WGS) entry which is preliminary data.</text>
</comment>
<sequence>MIRHILFIKFNEDVREKDIASIFMVFRGINTKIPGIETVDCGKNNSQEGLNKGYTHCVVIDFVDESARDAYLPHPDHEELKQQFIPMLEDIVVLDYEV</sequence>
<proteinExistence type="predicted"/>
<dbReference type="PANTHER" id="PTHR33178:SF10">
    <property type="entry name" value="STRESS-RESPONSE A_B BARREL DOMAIN-CONTAINING PROTEIN"/>
    <property type="match status" value="1"/>
</dbReference>
<dbReference type="Proteomes" id="UP001149719">
    <property type="component" value="Unassembled WGS sequence"/>
</dbReference>
<organism evidence="3 4">
    <name type="scientific">Marinomonas phaeophyticola</name>
    <dbReference type="NCBI Taxonomy" id="3004091"/>
    <lineage>
        <taxon>Bacteria</taxon>
        <taxon>Pseudomonadati</taxon>
        <taxon>Pseudomonadota</taxon>
        <taxon>Gammaproteobacteria</taxon>
        <taxon>Oceanospirillales</taxon>
        <taxon>Oceanospirillaceae</taxon>
        <taxon>Marinomonas</taxon>
    </lineage>
</organism>
<dbReference type="InterPro" id="IPR013097">
    <property type="entry name" value="Dabb"/>
</dbReference>
<gene>
    <name evidence="3" type="ORF">O1D97_10180</name>
</gene>
<dbReference type="Pfam" id="PF07876">
    <property type="entry name" value="Dabb"/>
    <property type="match status" value="1"/>
</dbReference>
<dbReference type="InterPro" id="IPR044662">
    <property type="entry name" value="HS1/DABB1-like"/>
</dbReference>
<name>A0ABT4JUV3_9GAMM</name>
<keyword evidence="4" id="KW-1185">Reference proteome</keyword>
<dbReference type="PROSITE" id="PS51502">
    <property type="entry name" value="S_R_A_B_BARREL"/>
    <property type="match status" value="1"/>
</dbReference>
<feature type="domain" description="Stress-response A/B barrel" evidence="2">
    <location>
        <begin position="2"/>
        <end position="96"/>
    </location>
</feature>
<evidence type="ECO:0000256" key="1">
    <source>
        <dbReference type="ARBA" id="ARBA00011738"/>
    </source>
</evidence>
<reference evidence="3" key="1">
    <citation type="submission" date="2022-12" db="EMBL/GenBank/DDBJ databases">
        <title>Marinomonas 15G1-11 sp. nov, isolated from marine algae.</title>
        <authorList>
            <person name="Butt M."/>
            <person name="Choi D.G."/>
            <person name="Kim J.M."/>
            <person name="Lee J.K."/>
            <person name="Baek J.H."/>
            <person name="Jeon C.O."/>
        </authorList>
    </citation>
    <scope>NUCLEOTIDE SEQUENCE</scope>
    <source>
        <strain evidence="3">15G1-11</strain>
    </source>
</reference>
<dbReference type="InterPro" id="IPR011008">
    <property type="entry name" value="Dimeric_a/b-barrel"/>
</dbReference>
<comment type="subunit">
    <text evidence="1">Homodimer.</text>
</comment>
<dbReference type="EMBL" id="JAPUBN010000015">
    <property type="protein sequence ID" value="MCZ2722010.1"/>
    <property type="molecule type" value="Genomic_DNA"/>
</dbReference>
<protein>
    <submittedName>
        <fullName evidence="3">Dabb family protein</fullName>
    </submittedName>
</protein>
<evidence type="ECO:0000313" key="4">
    <source>
        <dbReference type="Proteomes" id="UP001149719"/>
    </source>
</evidence>
<dbReference type="Gene3D" id="3.30.70.100">
    <property type="match status" value="1"/>
</dbReference>
<dbReference type="SUPFAM" id="SSF54909">
    <property type="entry name" value="Dimeric alpha+beta barrel"/>
    <property type="match status" value="1"/>
</dbReference>
<evidence type="ECO:0000259" key="2">
    <source>
        <dbReference type="PROSITE" id="PS51502"/>
    </source>
</evidence>